<protein>
    <submittedName>
        <fullName evidence="2">Uncharacterized protein</fullName>
    </submittedName>
</protein>
<sequence>APHRPPHHRGPHGRIRPRAQHRRVLRPHRRGGRRHPGRRPGGGRGRRRRL</sequence>
<feature type="non-terminal residue" evidence="2">
    <location>
        <position position="50"/>
    </location>
</feature>
<feature type="non-terminal residue" evidence="2">
    <location>
        <position position="1"/>
    </location>
</feature>
<feature type="compositionally biased region" description="Basic residues" evidence="1">
    <location>
        <begin position="1"/>
        <end position="38"/>
    </location>
</feature>
<name>A0A6J4NYA9_9PSEU</name>
<evidence type="ECO:0000256" key="1">
    <source>
        <dbReference type="SAM" id="MobiDB-lite"/>
    </source>
</evidence>
<feature type="region of interest" description="Disordered" evidence="1">
    <location>
        <begin position="1"/>
        <end position="50"/>
    </location>
</feature>
<accession>A0A6J4NYA9</accession>
<dbReference type="EMBL" id="CADCUS010000165">
    <property type="protein sequence ID" value="CAA9395227.1"/>
    <property type="molecule type" value="Genomic_DNA"/>
</dbReference>
<proteinExistence type="predicted"/>
<evidence type="ECO:0000313" key="2">
    <source>
        <dbReference type="EMBL" id="CAA9395227.1"/>
    </source>
</evidence>
<reference evidence="2" key="1">
    <citation type="submission" date="2020-02" db="EMBL/GenBank/DDBJ databases">
        <authorList>
            <person name="Meier V. D."/>
        </authorList>
    </citation>
    <scope>NUCLEOTIDE SEQUENCE</scope>
    <source>
        <strain evidence="2">AVDCRST_MAG66</strain>
    </source>
</reference>
<organism evidence="2">
    <name type="scientific">uncultured Pseudonocardia sp</name>
    <dbReference type="NCBI Taxonomy" id="211455"/>
    <lineage>
        <taxon>Bacteria</taxon>
        <taxon>Bacillati</taxon>
        <taxon>Actinomycetota</taxon>
        <taxon>Actinomycetes</taxon>
        <taxon>Pseudonocardiales</taxon>
        <taxon>Pseudonocardiaceae</taxon>
        <taxon>Pseudonocardia</taxon>
        <taxon>environmental samples</taxon>
    </lineage>
</organism>
<dbReference type="AlphaFoldDB" id="A0A6J4NYA9"/>
<gene>
    <name evidence="2" type="ORF">AVDCRST_MAG66-1134</name>
</gene>